<sequence length="66" mass="7494">IAKYWDKIAETQEGFWRAPEGLFWICGKRVYSELPPNWRGSCTLGIIHPGFFLLPESEGDNLGVPV</sequence>
<dbReference type="AlphaFoldDB" id="A0A7L0UPA5"/>
<dbReference type="OrthoDB" id="9950230at2759"/>
<evidence type="ECO:0000313" key="2">
    <source>
        <dbReference type="Proteomes" id="UP000568556"/>
    </source>
</evidence>
<protein>
    <submittedName>
        <fullName evidence="1">ENR1 protein</fullName>
    </submittedName>
</protein>
<organism evidence="1 2">
    <name type="scientific">Chordeiles acutipennis</name>
    <name type="common">Lesser nighthawk</name>
    <name type="synonym">Caprimulgus acutipennis</name>
    <dbReference type="NCBI Taxonomy" id="118183"/>
    <lineage>
        <taxon>Eukaryota</taxon>
        <taxon>Metazoa</taxon>
        <taxon>Chordata</taxon>
        <taxon>Craniata</taxon>
        <taxon>Vertebrata</taxon>
        <taxon>Euteleostomi</taxon>
        <taxon>Archelosauria</taxon>
        <taxon>Archosauria</taxon>
        <taxon>Dinosauria</taxon>
        <taxon>Saurischia</taxon>
        <taxon>Theropoda</taxon>
        <taxon>Coelurosauria</taxon>
        <taxon>Aves</taxon>
        <taxon>Neognathae</taxon>
        <taxon>Neoaves</taxon>
        <taxon>Strisores</taxon>
        <taxon>Caprimulgiformes</taxon>
        <taxon>Caprimulgidae</taxon>
        <taxon>Chordeilinae</taxon>
        <taxon>Chordeiles</taxon>
    </lineage>
</organism>
<feature type="non-terminal residue" evidence="1">
    <location>
        <position position="1"/>
    </location>
</feature>
<dbReference type="EMBL" id="VXAQ01005274">
    <property type="protein sequence ID" value="NXL68921.1"/>
    <property type="molecule type" value="Genomic_DNA"/>
</dbReference>
<dbReference type="Proteomes" id="UP000568556">
    <property type="component" value="Unassembled WGS sequence"/>
</dbReference>
<comment type="caution">
    <text evidence="1">The sequence shown here is derived from an EMBL/GenBank/DDBJ whole genome shotgun (WGS) entry which is preliminary data.</text>
</comment>
<gene>
    <name evidence="1" type="primary">Erv31_5</name>
    <name evidence="1" type="ORF">CHOACU_R15528</name>
</gene>
<evidence type="ECO:0000313" key="1">
    <source>
        <dbReference type="EMBL" id="NXL68921.1"/>
    </source>
</evidence>
<name>A0A7L0UPA5_CHOAC</name>
<feature type="non-terminal residue" evidence="1">
    <location>
        <position position="66"/>
    </location>
</feature>
<keyword evidence="2" id="KW-1185">Reference proteome</keyword>
<reference evidence="1 2" key="1">
    <citation type="submission" date="2019-09" db="EMBL/GenBank/DDBJ databases">
        <title>Bird 10,000 Genomes (B10K) Project - Family phase.</title>
        <authorList>
            <person name="Zhang G."/>
        </authorList>
    </citation>
    <scope>NUCLEOTIDE SEQUENCE [LARGE SCALE GENOMIC DNA]</scope>
    <source>
        <strain evidence="1">B10K-DU-008-62</strain>
        <tissue evidence="1">Mixed tissue sample</tissue>
    </source>
</reference>
<proteinExistence type="predicted"/>
<accession>A0A7L0UPA5</accession>